<comment type="cofactor">
    <cofactor evidence="1 5">
        <name>pyridoxal 5'-phosphate</name>
        <dbReference type="ChEBI" id="CHEBI:597326"/>
    </cofactor>
</comment>
<evidence type="ECO:0000256" key="5">
    <source>
        <dbReference type="PIRSR" id="PIRSR000524-50"/>
    </source>
</evidence>
<evidence type="ECO:0000256" key="4">
    <source>
        <dbReference type="ARBA" id="ARBA00022898"/>
    </source>
</evidence>
<keyword evidence="7" id="KW-0670">Pyruvate</keyword>
<dbReference type="Proteomes" id="UP000582837">
    <property type="component" value="Unassembled WGS sequence"/>
</dbReference>
<dbReference type="Gene3D" id="3.40.640.10">
    <property type="entry name" value="Type I PLP-dependent aspartate aminotransferase-like (Major domain)"/>
    <property type="match status" value="1"/>
</dbReference>
<gene>
    <name evidence="7" type="ORF">HNQ61_003051</name>
</gene>
<dbReference type="InterPro" id="IPR015424">
    <property type="entry name" value="PyrdxlP-dep_Trfase"/>
</dbReference>
<dbReference type="PIRSF" id="PIRSF000524">
    <property type="entry name" value="SPT"/>
    <property type="match status" value="1"/>
</dbReference>
<dbReference type="PANTHER" id="PTHR42778">
    <property type="entry name" value="2-AMINOETHYLPHOSPHONATE--PYRUVATE TRANSAMINASE"/>
    <property type="match status" value="1"/>
</dbReference>
<evidence type="ECO:0000256" key="1">
    <source>
        <dbReference type="ARBA" id="ARBA00001933"/>
    </source>
</evidence>
<keyword evidence="8" id="KW-1185">Reference proteome</keyword>
<dbReference type="PANTHER" id="PTHR42778:SF1">
    <property type="entry name" value="2-AMINOETHYLPHOSPHONATE--PYRUVATE TRANSAMINASE"/>
    <property type="match status" value="1"/>
</dbReference>
<dbReference type="Pfam" id="PF00266">
    <property type="entry name" value="Aminotran_5"/>
    <property type="match status" value="1"/>
</dbReference>
<feature type="modified residue" description="N6-(pyridoxal phosphate)lysine" evidence="5">
    <location>
        <position position="188"/>
    </location>
</feature>
<comment type="caution">
    <text evidence="7">The sequence shown here is derived from an EMBL/GenBank/DDBJ whole genome shotgun (WGS) entry which is preliminary data.</text>
</comment>
<keyword evidence="4 5" id="KW-0663">Pyridoxal phosphate</keyword>
<evidence type="ECO:0000256" key="3">
    <source>
        <dbReference type="ARBA" id="ARBA00022679"/>
    </source>
</evidence>
<proteinExistence type="predicted"/>
<accession>A0A841H095</accession>
<dbReference type="Gene3D" id="3.90.1150.10">
    <property type="entry name" value="Aspartate Aminotransferase, domain 1"/>
    <property type="match status" value="1"/>
</dbReference>
<keyword evidence="2 7" id="KW-0032">Aminotransferase</keyword>
<sequence length="360" mass="38833">MSTLLMTPGPTNVSPEVREALLTGDLYHRDSEVTALLERFGDRLTGLLNGAGTHQCVSFVASGTGANEAVISAIHGKVLVIDNGRYSARMAEVVAHYGIPLTRLSLPPLEPVDLDRVEAALRGDRAVTHVLMVHHETATGVVLPLHEIGALAARYGARLVVDGISSIGACAFDLAADHVAFASLTPNKCLESYPGVSFVLARTSELQALRGRSRSFYFDLHEQWASLRRGSTPYTTAVQLLFAADCALARWVREGYEARRARYAALSARLRAGMEELEFVAVPISDEIRSSIVSVYHLPADVSYNRLHDGLLTRGIRIYTDPATVAEGRLILAALGSIGPGDVDRFLGGVREVLAEARHG</sequence>
<dbReference type="EC" id="2.6.1.37" evidence="7"/>
<dbReference type="RefSeq" id="WP_170036693.1">
    <property type="nucleotide sequence ID" value="NZ_JABDTL010000002.1"/>
</dbReference>
<protein>
    <submittedName>
        <fullName evidence="7">2-aminoethylphosphonate-pyruvate transaminase</fullName>
        <ecNumber evidence="7">2.6.1.37</ecNumber>
    </submittedName>
</protein>
<reference evidence="7 8" key="1">
    <citation type="submission" date="2020-08" db="EMBL/GenBank/DDBJ databases">
        <title>Genomic Encyclopedia of Type Strains, Phase IV (KMG-IV): sequencing the most valuable type-strain genomes for metagenomic binning, comparative biology and taxonomic classification.</title>
        <authorList>
            <person name="Goeker M."/>
        </authorList>
    </citation>
    <scope>NUCLEOTIDE SEQUENCE [LARGE SCALE GENOMIC DNA]</scope>
    <source>
        <strain evidence="7 8">DSM 29007</strain>
    </source>
</reference>
<dbReference type="GO" id="GO:0047304">
    <property type="term" value="F:2-aminoethylphosphonate-pyruvate transaminase activity"/>
    <property type="evidence" value="ECO:0007669"/>
    <property type="project" value="UniProtKB-EC"/>
</dbReference>
<dbReference type="InterPro" id="IPR024169">
    <property type="entry name" value="SP_NH2Trfase/AEP_transaminase"/>
</dbReference>
<dbReference type="InterPro" id="IPR015422">
    <property type="entry name" value="PyrdxlP-dep_Trfase_small"/>
</dbReference>
<organism evidence="7 8">
    <name type="scientific">Longimicrobium terrae</name>
    <dbReference type="NCBI Taxonomy" id="1639882"/>
    <lineage>
        <taxon>Bacteria</taxon>
        <taxon>Pseudomonadati</taxon>
        <taxon>Gemmatimonadota</taxon>
        <taxon>Longimicrobiia</taxon>
        <taxon>Longimicrobiales</taxon>
        <taxon>Longimicrobiaceae</taxon>
        <taxon>Longimicrobium</taxon>
    </lineage>
</organism>
<name>A0A841H095_9BACT</name>
<evidence type="ECO:0000313" key="8">
    <source>
        <dbReference type="Proteomes" id="UP000582837"/>
    </source>
</evidence>
<keyword evidence="3 7" id="KW-0808">Transferase</keyword>
<dbReference type="InterPro" id="IPR000192">
    <property type="entry name" value="Aminotrans_V_dom"/>
</dbReference>
<dbReference type="InterPro" id="IPR015421">
    <property type="entry name" value="PyrdxlP-dep_Trfase_major"/>
</dbReference>
<dbReference type="SUPFAM" id="SSF53383">
    <property type="entry name" value="PLP-dependent transferases"/>
    <property type="match status" value="1"/>
</dbReference>
<dbReference type="EMBL" id="JACHIA010000008">
    <property type="protein sequence ID" value="MBB6071427.1"/>
    <property type="molecule type" value="Genomic_DNA"/>
</dbReference>
<evidence type="ECO:0000313" key="7">
    <source>
        <dbReference type="EMBL" id="MBB6071427.1"/>
    </source>
</evidence>
<feature type="domain" description="Aminotransferase class V" evidence="6">
    <location>
        <begin position="26"/>
        <end position="297"/>
    </location>
</feature>
<evidence type="ECO:0000259" key="6">
    <source>
        <dbReference type="Pfam" id="PF00266"/>
    </source>
</evidence>
<evidence type="ECO:0000256" key="2">
    <source>
        <dbReference type="ARBA" id="ARBA00022576"/>
    </source>
</evidence>
<dbReference type="AlphaFoldDB" id="A0A841H095"/>